<proteinExistence type="predicted"/>
<keyword evidence="2" id="KW-1133">Transmembrane helix</keyword>
<feature type="transmembrane region" description="Helical" evidence="2">
    <location>
        <begin position="188"/>
        <end position="212"/>
    </location>
</feature>
<gene>
    <name evidence="3" type="ORF">OH76DRAFT_1553842</name>
</gene>
<evidence type="ECO:0000313" key="4">
    <source>
        <dbReference type="Proteomes" id="UP000256964"/>
    </source>
</evidence>
<feature type="region of interest" description="Disordered" evidence="1">
    <location>
        <begin position="332"/>
        <end position="359"/>
    </location>
</feature>
<dbReference type="OrthoDB" id="3197626at2759"/>
<dbReference type="AlphaFoldDB" id="A0A371DKW2"/>
<sequence length="359" mass="39983">MVNWSSPQELAKENVAYSNLVFACFGLYVWEVFQTSKFELSIFEGRRKLRWQWVFFFLCRYSLVLSIGALMASFTVKSPINCQALYTFICVAGNLSIICSSTTLMLRTIAVWERKLAIVIPLVGLCLAHWALLWRGMFIITAEYSPPALACVVTNTQHVFLSVTSWASRCRIPWLSWFRSCSLSSVGVVLRWLSVFFVAMGFNLVILVLHVVGLLRREHSASIWDLLFKDGVIYYLGAFSCNALPAILNAVNLNAVMNLIATVPAAVLSAVAACRTVTALPDLDDDDDIYVHSATQLTAPRLPTTAAFRLQSKRYPARPEVHVTTDQIVMEDYDPSPSSVTDKAPSLLNGSDDKSFNAV</sequence>
<evidence type="ECO:0000256" key="2">
    <source>
        <dbReference type="SAM" id="Phobius"/>
    </source>
</evidence>
<reference evidence="3 4" key="1">
    <citation type="journal article" date="2018" name="Biotechnol. Biofuels">
        <title>Integrative visual omics of the white-rot fungus Polyporus brumalis exposes the biotechnological potential of its oxidative enzymes for delignifying raw plant biomass.</title>
        <authorList>
            <person name="Miyauchi S."/>
            <person name="Rancon A."/>
            <person name="Drula E."/>
            <person name="Hage H."/>
            <person name="Chaduli D."/>
            <person name="Favel A."/>
            <person name="Grisel S."/>
            <person name="Henrissat B."/>
            <person name="Herpoel-Gimbert I."/>
            <person name="Ruiz-Duenas F.J."/>
            <person name="Chevret D."/>
            <person name="Hainaut M."/>
            <person name="Lin J."/>
            <person name="Wang M."/>
            <person name="Pangilinan J."/>
            <person name="Lipzen A."/>
            <person name="Lesage-Meessen L."/>
            <person name="Navarro D."/>
            <person name="Riley R."/>
            <person name="Grigoriev I.V."/>
            <person name="Zhou S."/>
            <person name="Raouche S."/>
            <person name="Rosso M.N."/>
        </authorList>
    </citation>
    <scope>NUCLEOTIDE SEQUENCE [LARGE SCALE GENOMIC DNA]</scope>
    <source>
        <strain evidence="3 4">BRFM 1820</strain>
    </source>
</reference>
<evidence type="ECO:0000256" key="1">
    <source>
        <dbReference type="SAM" id="MobiDB-lite"/>
    </source>
</evidence>
<feature type="transmembrane region" description="Helical" evidence="2">
    <location>
        <begin position="118"/>
        <end position="141"/>
    </location>
</feature>
<accession>A0A371DKW2</accession>
<organism evidence="3 4">
    <name type="scientific">Lentinus brumalis</name>
    <dbReference type="NCBI Taxonomy" id="2498619"/>
    <lineage>
        <taxon>Eukaryota</taxon>
        <taxon>Fungi</taxon>
        <taxon>Dikarya</taxon>
        <taxon>Basidiomycota</taxon>
        <taxon>Agaricomycotina</taxon>
        <taxon>Agaricomycetes</taxon>
        <taxon>Polyporales</taxon>
        <taxon>Polyporaceae</taxon>
        <taxon>Lentinus</taxon>
    </lineage>
</organism>
<dbReference type="EMBL" id="KZ857388">
    <property type="protein sequence ID" value="RDX53171.1"/>
    <property type="molecule type" value="Genomic_DNA"/>
</dbReference>
<protein>
    <submittedName>
        <fullName evidence="3">Uncharacterized protein</fullName>
    </submittedName>
</protein>
<keyword evidence="4" id="KW-1185">Reference proteome</keyword>
<evidence type="ECO:0000313" key="3">
    <source>
        <dbReference type="EMBL" id="RDX53171.1"/>
    </source>
</evidence>
<feature type="transmembrane region" description="Helical" evidence="2">
    <location>
        <begin position="232"/>
        <end position="251"/>
    </location>
</feature>
<feature type="transmembrane region" description="Helical" evidence="2">
    <location>
        <begin position="53"/>
        <end position="72"/>
    </location>
</feature>
<dbReference type="Proteomes" id="UP000256964">
    <property type="component" value="Unassembled WGS sequence"/>
</dbReference>
<keyword evidence="2" id="KW-0812">Transmembrane</keyword>
<name>A0A371DKW2_9APHY</name>
<feature type="transmembrane region" description="Helical" evidence="2">
    <location>
        <begin position="84"/>
        <end position="106"/>
    </location>
</feature>
<keyword evidence="2" id="KW-0472">Membrane</keyword>
<feature type="transmembrane region" description="Helical" evidence="2">
    <location>
        <begin position="15"/>
        <end position="33"/>
    </location>
</feature>